<accession>A0ABY9YJ47</accession>
<protein>
    <submittedName>
        <fullName evidence="1">Uncharacterized protein</fullName>
    </submittedName>
</protein>
<evidence type="ECO:0000313" key="2">
    <source>
        <dbReference type="Proteomes" id="UP001305421"/>
    </source>
</evidence>
<name>A0ABY9YJ47_9GAMM</name>
<gene>
    <name evidence="1" type="ORF">PDM28_08475</name>
</gene>
<dbReference type="EMBL" id="CP115543">
    <property type="protein sequence ID" value="WNH50309.1"/>
    <property type="molecule type" value="Genomic_DNA"/>
</dbReference>
<evidence type="ECO:0000313" key="1">
    <source>
        <dbReference type="EMBL" id="WNH50309.1"/>
    </source>
</evidence>
<reference evidence="1 2" key="1">
    <citation type="submission" date="2022-12" db="EMBL/GenBank/DDBJ databases">
        <title>Two new species, Stenotrophomonas aracearum and Stenotrophomonas oahuensis, isolated from Anthurium (Araceae family) in Hawaii.</title>
        <authorList>
            <person name="Chunag S.C."/>
            <person name="Dobhal S."/>
            <person name="Alvarez A."/>
            <person name="Arif M."/>
        </authorList>
    </citation>
    <scope>NUCLEOTIDE SEQUENCE [LARGE SCALE GENOMIC DNA]</scope>
    <source>
        <strain evidence="1 2">A5588</strain>
    </source>
</reference>
<proteinExistence type="predicted"/>
<keyword evidence="2" id="KW-1185">Reference proteome</keyword>
<dbReference type="RefSeq" id="WP_146033441.1">
    <property type="nucleotide sequence ID" value="NZ_CP115543.1"/>
</dbReference>
<organism evidence="1 2">
    <name type="scientific">Stenotrophomonas aracearum</name>
    <dbReference type="NCBI Taxonomy" id="3003272"/>
    <lineage>
        <taxon>Bacteria</taxon>
        <taxon>Pseudomonadati</taxon>
        <taxon>Pseudomonadota</taxon>
        <taxon>Gammaproteobacteria</taxon>
        <taxon>Lysobacterales</taxon>
        <taxon>Lysobacteraceae</taxon>
        <taxon>Stenotrophomonas</taxon>
    </lineage>
</organism>
<sequence length="101" mass="11704">MLPPKVRDFMEKVVSKTDAGELTWTFTYDRDAITTKTDQFEMTVRHRRATAQVPGGYLVFYRSSMDPEEFRFFASYEAEQDCALLQQVFDGVQACSAHFPF</sequence>
<dbReference type="Proteomes" id="UP001305421">
    <property type="component" value="Chromosome"/>
</dbReference>